<sequence>MSERTLLHCLRRRAASVTLTFPSVAALTKRPRRQLLSDLEQHFNALGEGSQNMVAQVSVRSHLKSRRAMREGPGAEMI</sequence>
<accession>A0A550CNE4</accession>
<dbReference type="AlphaFoldDB" id="A0A550CNE4"/>
<name>A0A550CNE4_9AGAR</name>
<keyword evidence="2" id="KW-1185">Reference proteome</keyword>
<evidence type="ECO:0000313" key="2">
    <source>
        <dbReference type="Proteomes" id="UP000320762"/>
    </source>
</evidence>
<proteinExistence type="predicted"/>
<dbReference type="Proteomes" id="UP000320762">
    <property type="component" value="Unassembled WGS sequence"/>
</dbReference>
<comment type="caution">
    <text evidence="1">The sequence shown here is derived from an EMBL/GenBank/DDBJ whole genome shotgun (WGS) entry which is preliminary data.</text>
</comment>
<organism evidence="1 2">
    <name type="scientific">Schizophyllum amplum</name>
    <dbReference type="NCBI Taxonomy" id="97359"/>
    <lineage>
        <taxon>Eukaryota</taxon>
        <taxon>Fungi</taxon>
        <taxon>Dikarya</taxon>
        <taxon>Basidiomycota</taxon>
        <taxon>Agaricomycotina</taxon>
        <taxon>Agaricomycetes</taxon>
        <taxon>Agaricomycetidae</taxon>
        <taxon>Agaricales</taxon>
        <taxon>Schizophyllaceae</taxon>
        <taxon>Schizophyllum</taxon>
    </lineage>
</organism>
<dbReference type="EMBL" id="VDMD01000004">
    <property type="protein sequence ID" value="TRM66269.1"/>
    <property type="molecule type" value="Genomic_DNA"/>
</dbReference>
<gene>
    <name evidence="1" type="ORF">BD626DRAFT_487253</name>
</gene>
<reference evidence="1 2" key="1">
    <citation type="journal article" date="2019" name="New Phytol.">
        <title>Comparative genomics reveals unique wood-decay strategies and fruiting body development in the Schizophyllaceae.</title>
        <authorList>
            <person name="Almasi E."/>
            <person name="Sahu N."/>
            <person name="Krizsan K."/>
            <person name="Balint B."/>
            <person name="Kovacs G.M."/>
            <person name="Kiss B."/>
            <person name="Cseklye J."/>
            <person name="Drula E."/>
            <person name="Henrissat B."/>
            <person name="Nagy I."/>
            <person name="Chovatia M."/>
            <person name="Adam C."/>
            <person name="LaButti K."/>
            <person name="Lipzen A."/>
            <person name="Riley R."/>
            <person name="Grigoriev I.V."/>
            <person name="Nagy L.G."/>
        </authorList>
    </citation>
    <scope>NUCLEOTIDE SEQUENCE [LARGE SCALE GENOMIC DNA]</scope>
    <source>
        <strain evidence="1 2">NL-1724</strain>
    </source>
</reference>
<evidence type="ECO:0000313" key="1">
    <source>
        <dbReference type="EMBL" id="TRM66269.1"/>
    </source>
</evidence>
<protein>
    <submittedName>
        <fullName evidence="1">Uncharacterized protein</fullName>
    </submittedName>
</protein>